<dbReference type="InterPro" id="IPR003775">
    <property type="entry name" value="Flagellar_assembly_factor_FliW"/>
</dbReference>
<evidence type="ECO:0008006" key="6">
    <source>
        <dbReference type="Google" id="ProtNLM"/>
    </source>
</evidence>
<protein>
    <recommendedName>
        <fullName evidence="6">Flagellar assembly factor FliW</fullName>
    </recommendedName>
</protein>
<dbReference type="RefSeq" id="WP_047764839.1">
    <property type="nucleotide sequence ID" value="NZ_LAQL01000008.1"/>
</dbReference>
<evidence type="ECO:0000256" key="1">
    <source>
        <dbReference type="ARBA" id="ARBA00022490"/>
    </source>
</evidence>
<dbReference type="InterPro" id="IPR024046">
    <property type="entry name" value="Flagellar_assmbl_FliW_dom_sf"/>
</dbReference>
<comment type="caution">
    <text evidence="4">The sequence shown here is derived from an EMBL/GenBank/DDBJ whole genome shotgun (WGS) entry which is preliminary data.</text>
</comment>
<evidence type="ECO:0000256" key="2">
    <source>
        <dbReference type="ARBA" id="ARBA00022795"/>
    </source>
</evidence>
<dbReference type="OrthoDB" id="8479908at2"/>
<gene>
    <name evidence="4" type="ORF">WH96_14160</name>
</gene>
<evidence type="ECO:0000256" key="3">
    <source>
        <dbReference type="ARBA" id="ARBA00022845"/>
    </source>
</evidence>
<keyword evidence="3" id="KW-0810">Translation regulation</keyword>
<reference evidence="4 5" key="1">
    <citation type="submission" date="2015-03" db="EMBL/GenBank/DDBJ databases">
        <title>Genome Sequence of Kiloniella spongiae MEBiC09566, isolated from a marine sponge.</title>
        <authorList>
            <person name="Shao Z."/>
            <person name="Wang L."/>
            <person name="Li X."/>
        </authorList>
    </citation>
    <scope>NUCLEOTIDE SEQUENCE [LARGE SCALE GENOMIC DNA]</scope>
    <source>
        <strain evidence="4 5">MEBiC09566</strain>
    </source>
</reference>
<dbReference type="PANTHER" id="PTHR39190">
    <property type="entry name" value="FLAGELLAR ASSEMBLY FACTOR FLIW"/>
    <property type="match status" value="1"/>
</dbReference>
<keyword evidence="1" id="KW-0963">Cytoplasm</keyword>
<evidence type="ECO:0000313" key="5">
    <source>
        <dbReference type="Proteomes" id="UP000035444"/>
    </source>
</evidence>
<name>A0A0H2MUB0_9PROT</name>
<dbReference type="PANTHER" id="PTHR39190:SF1">
    <property type="entry name" value="FLAGELLAR ASSEMBLY FACTOR FLIW"/>
    <property type="match status" value="1"/>
</dbReference>
<proteinExistence type="predicted"/>
<dbReference type="EMBL" id="LAQL01000008">
    <property type="protein sequence ID" value="KLN60310.1"/>
    <property type="molecule type" value="Genomic_DNA"/>
</dbReference>
<keyword evidence="2" id="KW-1005">Bacterial flagellum biogenesis</keyword>
<dbReference type="STRING" id="1489064.WH96_14160"/>
<evidence type="ECO:0000313" key="4">
    <source>
        <dbReference type="EMBL" id="KLN60310.1"/>
    </source>
</evidence>
<sequence>MLDLETNYKAQNFAGITMPKAEEVSNNVITLKTRFGVMEIDREKTIKVPQGIVGFSEYKEYGLSVPSHTVLDGYMLLQSIDEADLTFILKPYDLTSGEIEDKDLAGAMNQHAIAPENLAVMLVTTLRQTPNAIQKTVNLRAPVFIDTENKLAWQHILNSEKYNVRHAVN</sequence>
<organism evidence="4 5">
    <name type="scientific">Kiloniella spongiae</name>
    <dbReference type="NCBI Taxonomy" id="1489064"/>
    <lineage>
        <taxon>Bacteria</taxon>
        <taxon>Pseudomonadati</taxon>
        <taxon>Pseudomonadota</taxon>
        <taxon>Alphaproteobacteria</taxon>
        <taxon>Rhodospirillales</taxon>
        <taxon>Kiloniellaceae</taxon>
        <taxon>Kiloniella</taxon>
    </lineage>
</organism>
<dbReference type="SUPFAM" id="SSF141457">
    <property type="entry name" value="BH3618-like"/>
    <property type="match status" value="1"/>
</dbReference>
<dbReference type="Pfam" id="PF02623">
    <property type="entry name" value="FliW"/>
    <property type="match status" value="1"/>
</dbReference>
<dbReference type="AlphaFoldDB" id="A0A0H2MUB0"/>
<accession>A0A0H2MUB0</accession>
<dbReference type="GO" id="GO:0006417">
    <property type="term" value="P:regulation of translation"/>
    <property type="evidence" value="ECO:0007669"/>
    <property type="project" value="UniProtKB-KW"/>
</dbReference>
<dbReference type="GO" id="GO:0044780">
    <property type="term" value="P:bacterial-type flagellum assembly"/>
    <property type="evidence" value="ECO:0007669"/>
    <property type="project" value="InterPro"/>
</dbReference>
<dbReference type="Gene3D" id="2.30.290.10">
    <property type="entry name" value="BH3618-like"/>
    <property type="match status" value="1"/>
</dbReference>
<keyword evidence="5" id="KW-1185">Reference proteome</keyword>
<dbReference type="Proteomes" id="UP000035444">
    <property type="component" value="Unassembled WGS sequence"/>
</dbReference>